<feature type="region of interest" description="Disordered" evidence="1">
    <location>
        <begin position="96"/>
        <end position="116"/>
    </location>
</feature>
<reference key="1">
    <citation type="submission" date="2007-01" db="EMBL/GenBank/DDBJ databases">
        <title>The Genome Sequence of Puccinia graminis f. sp. tritici Strain CRL 75-36-700-3.</title>
        <authorList>
            <consortium name="The Broad Institute Genome Sequencing Platform"/>
            <person name="Birren B."/>
            <person name="Lander E."/>
            <person name="Galagan J."/>
            <person name="Nusbaum C."/>
            <person name="Devon K."/>
            <person name="Cuomo C."/>
            <person name="Jaffe D."/>
            <person name="Butler J."/>
            <person name="Alvarez P."/>
            <person name="Gnerre S."/>
            <person name="Grabherr M."/>
            <person name="Mauceli E."/>
            <person name="Brockman W."/>
            <person name="Young S."/>
            <person name="LaButti K."/>
            <person name="Sykes S."/>
            <person name="DeCaprio D."/>
            <person name="Crawford M."/>
            <person name="Koehrsen M."/>
            <person name="Engels R."/>
            <person name="Montgomery P."/>
            <person name="Pearson M."/>
            <person name="Howarth C."/>
            <person name="Larson L."/>
            <person name="White J."/>
            <person name="Zeng Q."/>
            <person name="Kodira C."/>
            <person name="Yandava C."/>
            <person name="Alvarado L."/>
            <person name="O'Leary S."/>
            <person name="Szabo L."/>
            <person name="Dean R."/>
            <person name="Schein J."/>
        </authorList>
    </citation>
    <scope>NUCLEOTIDE SEQUENCE</scope>
    <source>
        <strain>CRL 75-36-700-3</strain>
    </source>
</reference>
<dbReference type="KEGG" id="pgr:PGTG_12538"/>
<protein>
    <submittedName>
        <fullName evidence="2">Uncharacterized protein</fullName>
    </submittedName>
</protein>
<evidence type="ECO:0000256" key="1">
    <source>
        <dbReference type="SAM" id="MobiDB-lite"/>
    </source>
</evidence>
<proteinExistence type="predicted"/>
<reference evidence="3" key="2">
    <citation type="journal article" date="2011" name="Proc. Natl. Acad. Sci. U.S.A.">
        <title>Obligate biotrophy features unraveled by the genomic analysis of rust fungi.</title>
        <authorList>
            <person name="Duplessis S."/>
            <person name="Cuomo C.A."/>
            <person name="Lin Y.-C."/>
            <person name="Aerts A."/>
            <person name="Tisserant E."/>
            <person name="Veneault-Fourrey C."/>
            <person name="Joly D.L."/>
            <person name="Hacquard S."/>
            <person name="Amselem J."/>
            <person name="Cantarel B.L."/>
            <person name="Chiu R."/>
            <person name="Coutinho P.M."/>
            <person name="Feau N."/>
            <person name="Field M."/>
            <person name="Frey P."/>
            <person name="Gelhaye E."/>
            <person name="Goldberg J."/>
            <person name="Grabherr M.G."/>
            <person name="Kodira C.D."/>
            <person name="Kohler A."/>
            <person name="Kuees U."/>
            <person name="Lindquist E.A."/>
            <person name="Lucas S.M."/>
            <person name="Mago R."/>
            <person name="Mauceli E."/>
            <person name="Morin E."/>
            <person name="Murat C."/>
            <person name="Pangilinan J.L."/>
            <person name="Park R."/>
            <person name="Pearson M."/>
            <person name="Quesneville H."/>
            <person name="Rouhier N."/>
            <person name="Sakthikumar S."/>
            <person name="Salamov A.A."/>
            <person name="Schmutz J."/>
            <person name="Selles B."/>
            <person name="Shapiro H."/>
            <person name="Tanguay P."/>
            <person name="Tuskan G.A."/>
            <person name="Henrissat B."/>
            <person name="Van de Peer Y."/>
            <person name="Rouze P."/>
            <person name="Ellis J.G."/>
            <person name="Dodds P.N."/>
            <person name="Schein J.E."/>
            <person name="Zhong S."/>
            <person name="Hamelin R.C."/>
            <person name="Grigoriev I.V."/>
            <person name="Szabo L.J."/>
            <person name="Martin F."/>
        </authorList>
    </citation>
    <scope>NUCLEOTIDE SEQUENCE [LARGE SCALE GENOMIC DNA]</scope>
    <source>
        <strain evidence="3">CRL 75-36-700-3 / race SCCL</strain>
    </source>
</reference>
<feature type="compositionally biased region" description="Polar residues" evidence="1">
    <location>
        <begin position="1"/>
        <end position="17"/>
    </location>
</feature>
<dbReference type="Proteomes" id="UP000008783">
    <property type="component" value="Unassembled WGS sequence"/>
</dbReference>
<keyword evidence="3" id="KW-1185">Reference proteome</keyword>
<feature type="compositionally biased region" description="Low complexity" evidence="1">
    <location>
        <begin position="18"/>
        <end position="31"/>
    </location>
</feature>
<feature type="region of interest" description="Disordered" evidence="1">
    <location>
        <begin position="1"/>
        <end position="70"/>
    </location>
</feature>
<gene>
    <name evidence="2" type="ORF">PGTG_12538</name>
</gene>
<feature type="compositionally biased region" description="Polar residues" evidence="1">
    <location>
        <begin position="58"/>
        <end position="68"/>
    </location>
</feature>
<organism evidence="2 3">
    <name type="scientific">Puccinia graminis f. sp. tritici (strain CRL 75-36-700-3 / race SCCL)</name>
    <name type="common">Black stem rust fungus</name>
    <dbReference type="NCBI Taxonomy" id="418459"/>
    <lineage>
        <taxon>Eukaryota</taxon>
        <taxon>Fungi</taxon>
        <taxon>Dikarya</taxon>
        <taxon>Basidiomycota</taxon>
        <taxon>Pucciniomycotina</taxon>
        <taxon>Pucciniomycetes</taxon>
        <taxon>Pucciniales</taxon>
        <taxon>Pucciniaceae</taxon>
        <taxon>Puccinia</taxon>
    </lineage>
</organism>
<dbReference type="OrthoDB" id="10619696at2759"/>
<dbReference type="HOGENOM" id="CLU_2097990_0_0_1"/>
<dbReference type="EMBL" id="DS178311">
    <property type="protein sequence ID" value="EFP88091.1"/>
    <property type="molecule type" value="Genomic_DNA"/>
</dbReference>
<accession>E3KUZ1</accession>
<dbReference type="InParanoid" id="E3KUZ1"/>
<evidence type="ECO:0000313" key="2">
    <source>
        <dbReference type="EMBL" id="EFP88091.1"/>
    </source>
</evidence>
<dbReference type="AlphaFoldDB" id="E3KUZ1"/>
<dbReference type="RefSeq" id="XP_003332510.1">
    <property type="nucleotide sequence ID" value="XM_003332462.1"/>
</dbReference>
<evidence type="ECO:0000313" key="3">
    <source>
        <dbReference type="Proteomes" id="UP000008783"/>
    </source>
</evidence>
<dbReference type="GeneID" id="10535232"/>
<sequence>MENQALSNAIQSQTPGTQPKGNNNPNPSNTPTKKKQNSEEANNPPGNNQGTGKHPFTQEENQTQSVKGTQAKIMKEALEAQILGNEKKANQLLTLLQSSKLGKKSNPNSKTRGIED</sequence>
<feature type="compositionally biased region" description="Polar residues" evidence="1">
    <location>
        <begin position="39"/>
        <end position="51"/>
    </location>
</feature>
<dbReference type="VEuPathDB" id="FungiDB:PGTG_12538"/>
<name>E3KUZ1_PUCGT</name>